<evidence type="ECO:0000256" key="1">
    <source>
        <dbReference type="ARBA" id="ARBA00005234"/>
    </source>
</evidence>
<keyword evidence="7" id="KW-1185">Reference proteome</keyword>
<dbReference type="InterPro" id="IPR003653">
    <property type="entry name" value="Peptidase_C48_C"/>
</dbReference>
<name>A0ABQ7C8P1_BRACR</name>
<evidence type="ECO:0000256" key="4">
    <source>
        <dbReference type="SAM" id="MobiDB-lite"/>
    </source>
</evidence>
<sequence length="462" mass="51487">MFGGGLSAADLAHKRPEKKHKDKEAKDKKEWDSHVDSPVGDSGDVYEPTHIANLVGRTVSLLIDDVVVKQGAKLEEQLAKVIKAKLLNMQSHSEYHYPFGKLHSQHFFGQKAIPTEPSDAQTSDSPQQVKPAFVQPQVDKVINMMISEIEGLTELEEVVPPDDTTNLPLCREADEDHDSNIEDAANTQMDIESSSPLGGQNTNSTHEQLSPVREELSQCENEVNHRNSRDEVQRTELIPETVPALVANDDIGETRVFIVGNGLSVTTDELNDIVDRTKQMPPKVMDALMHYIALDRKRKRIHSSKITIYDTNFPALLMKQHARLVNTAAKDRSRLKYDEAVLKYFIPPTSSVDAYERIYFPFSIDKQHWIGKDLNPITIVVPHILNTATGNLGANQRKPYQMIRVKDVPQNHNSTDAAATTVLLIQANAASDGDGCKEITRDFLAAGTKHLAVLVYRDVTPV</sequence>
<organism evidence="6 7">
    <name type="scientific">Brassica cretica</name>
    <name type="common">Mustard</name>
    <dbReference type="NCBI Taxonomy" id="69181"/>
    <lineage>
        <taxon>Eukaryota</taxon>
        <taxon>Viridiplantae</taxon>
        <taxon>Streptophyta</taxon>
        <taxon>Embryophyta</taxon>
        <taxon>Tracheophyta</taxon>
        <taxon>Spermatophyta</taxon>
        <taxon>Magnoliopsida</taxon>
        <taxon>eudicotyledons</taxon>
        <taxon>Gunneridae</taxon>
        <taxon>Pentapetalae</taxon>
        <taxon>rosids</taxon>
        <taxon>malvids</taxon>
        <taxon>Brassicales</taxon>
        <taxon>Brassicaceae</taxon>
        <taxon>Brassiceae</taxon>
        <taxon>Brassica</taxon>
    </lineage>
</organism>
<comment type="similarity">
    <text evidence="1">Belongs to the peptidase C48 family.</text>
</comment>
<feature type="region of interest" description="Disordered" evidence="4">
    <location>
        <begin position="191"/>
        <end position="215"/>
    </location>
</feature>
<evidence type="ECO:0000313" key="7">
    <source>
        <dbReference type="Proteomes" id="UP000266723"/>
    </source>
</evidence>
<evidence type="ECO:0000256" key="3">
    <source>
        <dbReference type="ARBA" id="ARBA00022801"/>
    </source>
</evidence>
<feature type="compositionally biased region" description="Polar residues" evidence="4">
    <location>
        <begin position="191"/>
        <end position="208"/>
    </location>
</feature>
<gene>
    <name evidence="6" type="ORF">DY000_02004754</name>
</gene>
<keyword evidence="3" id="KW-0378">Hydrolase</keyword>
<protein>
    <recommendedName>
        <fullName evidence="5">Ubiquitin-like protease family profile domain-containing protein</fullName>
    </recommendedName>
</protein>
<dbReference type="InterPro" id="IPR038765">
    <property type="entry name" value="Papain-like_cys_pep_sf"/>
</dbReference>
<accession>A0ABQ7C8P1</accession>
<dbReference type="PROSITE" id="PS50600">
    <property type="entry name" value="ULP_PROTEASE"/>
    <property type="match status" value="1"/>
</dbReference>
<reference evidence="6 7" key="1">
    <citation type="journal article" date="2020" name="BMC Genomics">
        <title>Intraspecific diversification of the crop wild relative Brassica cretica Lam. using demographic model selection.</title>
        <authorList>
            <person name="Kioukis A."/>
            <person name="Michalopoulou V.A."/>
            <person name="Briers L."/>
            <person name="Pirintsos S."/>
            <person name="Studholme D.J."/>
            <person name="Pavlidis P."/>
            <person name="Sarris P.F."/>
        </authorList>
    </citation>
    <scope>NUCLEOTIDE SEQUENCE [LARGE SCALE GENOMIC DNA]</scope>
    <source>
        <strain evidence="7">cv. PFS-1207/04</strain>
    </source>
</reference>
<evidence type="ECO:0000313" key="6">
    <source>
        <dbReference type="EMBL" id="KAF3547857.1"/>
    </source>
</evidence>
<feature type="region of interest" description="Disordered" evidence="4">
    <location>
        <begin position="1"/>
        <end position="46"/>
    </location>
</feature>
<feature type="domain" description="Ubiquitin-like protease family profile" evidence="5">
    <location>
        <begin position="263"/>
        <end position="428"/>
    </location>
</feature>
<evidence type="ECO:0000259" key="5">
    <source>
        <dbReference type="PROSITE" id="PS50600"/>
    </source>
</evidence>
<dbReference type="Proteomes" id="UP000266723">
    <property type="component" value="Unassembled WGS sequence"/>
</dbReference>
<comment type="caution">
    <text evidence="6">The sequence shown here is derived from an EMBL/GenBank/DDBJ whole genome shotgun (WGS) entry which is preliminary data.</text>
</comment>
<feature type="compositionally biased region" description="Basic and acidic residues" evidence="4">
    <location>
        <begin position="22"/>
        <end position="35"/>
    </location>
</feature>
<keyword evidence="2" id="KW-0645">Protease</keyword>
<evidence type="ECO:0000256" key="2">
    <source>
        <dbReference type="ARBA" id="ARBA00022670"/>
    </source>
</evidence>
<proteinExistence type="inferred from homology"/>
<dbReference type="SUPFAM" id="SSF54001">
    <property type="entry name" value="Cysteine proteinases"/>
    <property type="match status" value="1"/>
</dbReference>
<dbReference type="EMBL" id="QGKV02000832">
    <property type="protein sequence ID" value="KAF3547857.1"/>
    <property type="molecule type" value="Genomic_DNA"/>
</dbReference>